<sequence length="370" mass="37767">MACRVPAVALRGKAGEGGAMTPMDFDALVALLARIFLANGTSPGVADILARNCAGAERDGAMSHGLFRMPGYVATLRSGWVDGRAQPVVEDGGASFLRVDAANGFAQPALAAATPMAMAKARATGACVVAIRRSHHFAALWPDVEPFAEAGLVAIAMVDSMAVVVPPGAKKPVYGTNPLAFAAPRAGGKIVVFDQAVSLLAHGDVQIAARERHALPEGAGVDAAGRPTRDPRAVLDGGALLPFGGHKGAAIAMMIEIMAAALTGGLYAHEVDWSGHPGAQTPCTGECVILIDPARGGSAAGFAARVEQLVEALRAAGQERMPGDRRFAAREKALREGVAVSAEMLARLGGLVANGTSPSPLPTSPDALRD</sequence>
<proteinExistence type="inferred from homology"/>
<dbReference type="InterPro" id="IPR003767">
    <property type="entry name" value="Malate/L-lactate_DH-like"/>
</dbReference>
<dbReference type="Gene3D" id="1.10.1530.10">
    <property type="match status" value="1"/>
</dbReference>
<evidence type="ECO:0000256" key="1">
    <source>
        <dbReference type="ARBA" id="ARBA00006056"/>
    </source>
</evidence>
<dbReference type="InterPro" id="IPR043143">
    <property type="entry name" value="Mal/L-sulf/L-lact_DH-like_NADP"/>
</dbReference>
<dbReference type="PANTHER" id="PTHR11091:SF0">
    <property type="entry name" value="MALATE DEHYDROGENASE"/>
    <property type="match status" value="1"/>
</dbReference>
<accession>A0ABM7G4E1</accession>
<dbReference type="SUPFAM" id="SSF89733">
    <property type="entry name" value="L-sulfolactate dehydrogenase-like"/>
    <property type="match status" value="1"/>
</dbReference>
<dbReference type="EMBL" id="AP018817">
    <property type="protein sequence ID" value="BBF69454.1"/>
    <property type="molecule type" value="Genomic_DNA"/>
</dbReference>
<dbReference type="Proteomes" id="UP001059971">
    <property type="component" value="Chromosome 1"/>
</dbReference>
<keyword evidence="2" id="KW-0560">Oxidoreductase</keyword>
<keyword evidence="4" id="KW-1185">Reference proteome</keyword>
<dbReference type="InterPro" id="IPR043144">
    <property type="entry name" value="Mal/L-sulf/L-lact_DH-like_ah"/>
</dbReference>
<evidence type="ECO:0000256" key="2">
    <source>
        <dbReference type="ARBA" id="ARBA00023002"/>
    </source>
</evidence>
<name>A0ABM7G4E1_9SPHN</name>
<organism evidence="3 4">
    <name type="scientific">Sphingomonas bisphenolicum</name>
    <dbReference type="NCBI Taxonomy" id="296544"/>
    <lineage>
        <taxon>Bacteria</taxon>
        <taxon>Pseudomonadati</taxon>
        <taxon>Pseudomonadota</taxon>
        <taxon>Alphaproteobacteria</taxon>
        <taxon>Sphingomonadales</taxon>
        <taxon>Sphingomonadaceae</taxon>
        <taxon>Sphingomonas</taxon>
    </lineage>
</organism>
<dbReference type="InterPro" id="IPR036111">
    <property type="entry name" value="Mal/L-sulfo/L-lacto_DH-like_sf"/>
</dbReference>
<dbReference type="PANTHER" id="PTHR11091">
    <property type="entry name" value="OXIDOREDUCTASE-RELATED"/>
    <property type="match status" value="1"/>
</dbReference>
<dbReference type="Pfam" id="PF02615">
    <property type="entry name" value="Ldh_2"/>
    <property type="match status" value="1"/>
</dbReference>
<comment type="similarity">
    <text evidence="1">Belongs to the LDH2/MDH2 oxidoreductase family.</text>
</comment>
<reference evidence="3" key="1">
    <citation type="submission" date="2018-07" db="EMBL/GenBank/DDBJ databases">
        <title>Complete genome sequence of Sphingomonas bisphenolicum strain AO1, a bisphenol A degradative bacterium isolated from Japanese farm field.</title>
        <authorList>
            <person name="Murakami M."/>
            <person name="Koh M."/>
            <person name="Koba S."/>
            <person name="Matsumura Y."/>
        </authorList>
    </citation>
    <scope>NUCLEOTIDE SEQUENCE</scope>
    <source>
        <strain evidence="3">AO1</strain>
    </source>
</reference>
<dbReference type="Gene3D" id="3.30.1370.60">
    <property type="entry name" value="Hypothetical oxidoreductase yiak, domain 2"/>
    <property type="match status" value="1"/>
</dbReference>
<evidence type="ECO:0000313" key="3">
    <source>
        <dbReference type="EMBL" id="BBF69454.1"/>
    </source>
</evidence>
<gene>
    <name evidence="3" type="ORF">SBA_ch1_16540</name>
</gene>
<evidence type="ECO:0000313" key="4">
    <source>
        <dbReference type="Proteomes" id="UP001059971"/>
    </source>
</evidence>
<protein>
    <submittedName>
        <fullName evidence="3">Lactate dehydrogenase</fullName>
    </submittedName>
</protein>